<dbReference type="SUPFAM" id="SSF48439">
    <property type="entry name" value="Protein prenylyltransferase"/>
    <property type="match status" value="1"/>
</dbReference>
<dbReference type="Proteomes" id="UP000886865">
    <property type="component" value="Unassembled WGS sequence"/>
</dbReference>
<evidence type="ECO:0000256" key="3">
    <source>
        <dbReference type="PROSITE-ProRule" id="PRU00339"/>
    </source>
</evidence>
<evidence type="ECO:0000256" key="4">
    <source>
        <dbReference type="SAM" id="SignalP"/>
    </source>
</evidence>
<organism evidence="5 6">
    <name type="scientific">Candidatus Galligastranaerophilus intestinavium</name>
    <dbReference type="NCBI Taxonomy" id="2840836"/>
    <lineage>
        <taxon>Bacteria</taxon>
        <taxon>Candidatus Galligastranaerophilus</taxon>
    </lineage>
</organism>
<evidence type="ECO:0000256" key="1">
    <source>
        <dbReference type="ARBA" id="ARBA00022737"/>
    </source>
</evidence>
<dbReference type="PANTHER" id="PTHR15704">
    <property type="entry name" value="SUPERKILLER 3 PROTEIN-RELATED"/>
    <property type="match status" value="1"/>
</dbReference>
<sequence length="558" mass="64356">MKKYTCAILFVTILLNTGAFASSDNLLEFEKANVPVSNSVPKIKDEGIFSLTTIMDSFLNTKKVQENNLDESQKQRKAFVDATKKFNQGNVVVAYDEFENLLEDINSDYALLVFAKSMYEIGFFSIGTKSLEKIRHKEFLKDIIEEIKSCYLPSFVPDKNEEIYLAKAYSSIYFDASAQEMAFDLNKNESLMEKSDYANYILSQAMNESRQYRQALLFINKANTMNPKNLSYINFKIKVLTSLKKYKEALEVIEEVEKNHPNGNIFKNTFMVQKETILANLTKNEQDRKFHLTMKTFLEGNYHKTIKDCENILSFDKKNYKVLTLLALAQFITNDRENAKKNYLASYEINKNYPMTLSGLADVKFCEYDLESAVKFYQKALSQDPNNQTCALKLALIYKNDSKHAKDLKKLEKKLEKMNPEPFLSYYSIAATIASDNKNLKKEYIKLANSINPLYENGWAAFLNFELANNNLKSAKNFLYMISFSNSTNYMYFYLNALYDIKMGNTNSAIVNLRNCLSLKPDFEDANQKLLRLIPSEIKPQDNVQKSMPSEFIDQPVL</sequence>
<dbReference type="PANTHER" id="PTHR15704:SF7">
    <property type="entry name" value="SUPERKILLER COMPLEX PROTEIN 3"/>
    <property type="match status" value="1"/>
</dbReference>
<dbReference type="InterPro" id="IPR019734">
    <property type="entry name" value="TPR_rpt"/>
</dbReference>
<evidence type="ECO:0000313" key="5">
    <source>
        <dbReference type="EMBL" id="HIS74476.1"/>
    </source>
</evidence>
<keyword evidence="2 3" id="KW-0802">TPR repeat</keyword>
<dbReference type="PROSITE" id="PS50005">
    <property type="entry name" value="TPR"/>
    <property type="match status" value="1"/>
</dbReference>
<name>A0A9D1FIH6_9BACT</name>
<keyword evidence="4" id="KW-0732">Signal</keyword>
<dbReference type="Pfam" id="PF12895">
    <property type="entry name" value="ANAPC3"/>
    <property type="match status" value="1"/>
</dbReference>
<reference evidence="5" key="2">
    <citation type="journal article" date="2021" name="PeerJ">
        <title>Extensive microbial diversity within the chicken gut microbiome revealed by metagenomics and culture.</title>
        <authorList>
            <person name="Gilroy R."/>
            <person name="Ravi A."/>
            <person name="Getino M."/>
            <person name="Pursley I."/>
            <person name="Horton D.L."/>
            <person name="Alikhan N.F."/>
            <person name="Baker D."/>
            <person name="Gharbi K."/>
            <person name="Hall N."/>
            <person name="Watson M."/>
            <person name="Adriaenssens E.M."/>
            <person name="Foster-Nyarko E."/>
            <person name="Jarju S."/>
            <person name="Secka A."/>
            <person name="Antonio M."/>
            <person name="Oren A."/>
            <person name="Chaudhuri R.R."/>
            <person name="La Ragione R."/>
            <person name="Hildebrand F."/>
            <person name="Pallen M.J."/>
        </authorList>
    </citation>
    <scope>NUCLEOTIDE SEQUENCE</scope>
    <source>
        <strain evidence="5">CHK152-2871</strain>
    </source>
</reference>
<comment type="caution">
    <text evidence="5">The sequence shown here is derived from an EMBL/GenBank/DDBJ whole genome shotgun (WGS) entry which is preliminary data.</text>
</comment>
<dbReference type="InterPro" id="IPR039226">
    <property type="entry name" value="Ski3/TTC37"/>
</dbReference>
<dbReference type="GO" id="GO:0006401">
    <property type="term" value="P:RNA catabolic process"/>
    <property type="evidence" value="ECO:0007669"/>
    <property type="project" value="InterPro"/>
</dbReference>
<gene>
    <name evidence="5" type="ORF">IAA86_05615</name>
</gene>
<reference evidence="5" key="1">
    <citation type="submission" date="2020-10" db="EMBL/GenBank/DDBJ databases">
        <authorList>
            <person name="Gilroy R."/>
        </authorList>
    </citation>
    <scope>NUCLEOTIDE SEQUENCE</scope>
    <source>
        <strain evidence="5">CHK152-2871</strain>
    </source>
</reference>
<proteinExistence type="predicted"/>
<evidence type="ECO:0008006" key="7">
    <source>
        <dbReference type="Google" id="ProtNLM"/>
    </source>
</evidence>
<dbReference type="AlphaFoldDB" id="A0A9D1FIH6"/>
<feature type="signal peptide" evidence="4">
    <location>
        <begin position="1"/>
        <end position="21"/>
    </location>
</feature>
<protein>
    <recommendedName>
        <fullName evidence="7">Tetratricopeptide repeat protein</fullName>
    </recommendedName>
</protein>
<evidence type="ECO:0000313" key="6">
    <source>
        <dbReference type="Proteomes" id="UP000886865"/>
    </source>
</evidence>
<dbReference type="InterPro" id="IPR011990">
    <property type="entry name" value="TPR-like_helical_dom_sf"/>
</dbReference>
<keyword evidence="1" id="KW-0677">Repeat</keyword>
<feature type="repeat" description="TPR" evidence="3">
    <location>
        <begin position="354"/>
        <end position="387"/>
    </location>
</feature>
<accession>A0A9D1FIH6</accession>
<dbReference type="SMART" id="SM00028">
    <property type="entry name" value="TPR"/>
    <property type="match status" value="4"/>
</dbReference>
<feature type="chain" id="PRO_5038583218" description="Tetratricopeptide repeat protein" evidence="4">
    <location>
        <begin position="22"/>
        <end position="558"/>
    </location>
</feature>
<dbReference type="GO" id="GO:0055087">
    <property type="term" value="C:Ski complex"/>
    <property type="evidence" value="ECO:0007669"/>
    <property type="project" value="InterPro"/>
</dbReference>
<dbReference type="Gene3D" id="1.25.40.10">
    <property type="entry name" value="Tetratricopeptide repeat domain"/>
    <property type="match status" value="3"/>
</dbReference>
<dbReference type="EMBL" id="DVJQ01000048">
    <property type="protein sequence ID" value="HIS74476.1"/>
    <property type="molecule type" value="Genomic_DNA"/>
</dbReference>
<evidence type="ECO:0000256" key="2">
    <source>
        <dbReference type="ARBA" id="ARBA00022803"/>
    </source>
</evidence>